<protein>
    <submittedName>
        <fullName evidence="7">Myb-like dna-binding shaqkyf class family protein</fullName>
    </submittedName>
</protein>
<keyword evidence="7" id="KW-0238">DNA-binding</keyword>
<dbReference type="SMART" id="SM00717">
    <property type="entry name" value="SANT"/>
    <property type="match status" value="1"/>
</dbReference>
<evidence type="ECO:0000256" key="3">
    <source>
        <dbReference type="ARBA" id="ARBA00023242"/>
    </source>
</evidence>
<evidence type="ECO:0000259" key="5">
    <source>
        <dbReference type="PROSITE" id="PS51293"/>
    </source>
</evidence>
<evidence type="ECO:0000313" key="8">
    <source>
        <dbReference type="Proteomes" id="UP000039865"/>
    </source>
</evidence>
<dbReference type="InterPro" id="IPR001005">
    <property type="entry name" value="SANT/Myb"/>
</dbReference>
<dbReference type="InterPro" id="IPR006447">
    <property type="entry name" value="Myb_dom_plants"/>
</dbReference>
<feature type="domain" description="HTH myb-type" evidence="6">
    <location>
        <begin position="172"/>
        <end position="220"/>
    </location>
</feature>
<dbReference type="InterPro" id="IPR017930">
    <property type="entry name" value="Myb_dom"/>
</dbReference>
<gene>
    <name evidence="7" type="primary">Contig2252.g2416</name>
    <name evidence="7" type="ORF">STYLEM_9909</name>
</gene>
<feature type="domain" description="SANT" evidence="5">
    <location>
        <begin position="169"/>
        <end position="224"/>
    </location>
</feature>
<evidence type="ECO:0000259" key="6">
    <source>
        <dbReference type="PROSITE" id="PS51294"/>
    </source>
</evidence>
<keyword evidence="8" id="KW-1185">Reference proteome</keyword>
<dbReference type="PROSITE" id="PS51293">
    <property type="entry name" value="SANT"/>
    <property type="match status" value="1"/>
</dbReference>
<keyword evidence="2" id="KW-0804">Transcription</keyword>
<dbReference type="CDD" id="cd00167">
    <property type="entry name" value="SANT"/>
    <property type="match status" value="1"/>
</dbReference>
<dbReference type="GO" id="GO:0003677">
    <property type="term" value="F:DNA binding"/>
    <property type="evidence" value="ECO:0007669"/>
    <property type="project" value="UniProtKB-KW"/>
</dbReference>
<name>A0A078AJF4_STYLE</name>
<accession>A0A078AJF4</accession>
<organism evidence="7 8">
    <name type="scientific">Stylonychia lemnae</name>
    <name type="common">Ciliate</name>
    <dbReference type="NCBI Taxonomy" id="5949"/>
    <lineage>
        <taxon>Eukaryota</taxon>
        <taxon>Sar</taxon>
        <taxon>Alveolata</taxon>
        <taxon>Ciliophora</taxon>
        <taxon>Intramacronucleata</taxon>
        <taxon>Spirotrichea</taxon>
        <taxon>Stichotrichia</taxon>
        <taxon>Sporadotrichida</taxon>
        <taxon>Oxytrichidae</taxon>
        <taxon>Stylonychinae</taxon>
        <taxon>Stylonychia</taxon>
    </lineage>
</organism>
<dbReference type="InterPro" id="IPR009057">
    <property type="entry name" value="Homeodomain-like_sf"/>
</dbReference>
<evidence type="ECO:0000313" key="7">
    <source>
        <dbReference type="EMBL" id="CDW80903.1"/>
    </source>
</evidence>
<dbReference type="Pfam" id="PF00249">
    <property type="entry name" value="Myb_DNA-binding"/>
    <property type="match status" value="1"/>
</dbReference>
<feature type="domain" description="Myb-like" evidence="4">
    <location>
        <begin position="166"/>
        <end position="216"/>
    </location>
</feature>
<keyword evidence="3" id="KW-0539">Nucleus</keyword>
<dbReference type="InParanoid" id="A0A078AJF4"/>
<dbReference type="Proteomes" id="UP000039865">
    <property type="component" value="Unassembled WGS sequence"/>
</dbReference>
<dbReference type="EMBL" id="CCKQ01009422">
    <property type="protein sequence ID" value="CDW80903.1"/>
    <property type="molecule type" value="Genomic_DNA"/>
</dbReference>
<keyword evidence="1" id="KW-0805">Transcription regulation</keyword>
<dbReference type="PROSITE" id="PS50090">
    <property type="entry name" value="MYB_LIKE"/>
    <property type="match status" value="1"/>
</dbReference>
<dbReference type="OrthoDB" id="2143914at2759"/>
<evidence type="ECO:0000256" key="2">
    <source>
        <dbReference type="ARBA" id="ARBA00023163"/>
    </source>
</evidence>
<evidence type="ECO:0000256" key="1">
    <source>
        <dbReference type="ARBA" id="ARBA00023015"/>
    </source>
</evidence>
<dbReference type="AlphaFoldDB" id="A0A078AJF4"/>
<proteinExistence type="predicted"/>
<dbReference type="NCBIfam" id="TIGR01557">
    <property type="entry name" value="myb_SHAQKYF"/>
    <property type="match status" value="1"/>
</dbReference>
<dbReference type="PROSITE" id="PS51294">
    <property type="entry name" value="HTH_MYB"/>
    <property type="match status" value="1"/>
</dbReference>
<dbReference type="InterPro" id="IPR017884">
    <property type="entry name" value="SANT_dom"/>
</dbReference>
<reference evidence="7 8" key="1">
    <citation type="submission" date="2014-06" db="EMBL/GenBank/DDBJ databases">
        <authorList>
            <person name="Swart Estienne"/>
        </authorList>
    </citation>
    <scope>NUCLEOTIDE SEQUENCE [LARGE SCALE GENOMIC DNA]</scope>
    <source>
        <strain evidence="7 8">130c</strain>
    </source>
</reference>
<dbReference type="SUPFAM" id="SSF46689">
    <property type="entry name" value="Homeodomain-like"/>
    <property type="match status" value="1"/>
</dbReference>
<sequence>MKLTNQTQIINQPAHITCKNQTMKLGNNKRSRNTGVSLICASINQLNKEKKVILCDALNNDQMTLKINKQHENNNTAIDILMNEQDRRQIMEDNRKSNAMKAEQSLLHEDIEGILEKFGECGNKVQDQLEIQKCQKLISTISNLSSETSTPREIVFQVNPGFGLKQQRLSFGRWSNEEHDKFIDALRTYGKNWRMVFESLNSRSEQQIRSHAQKFFNKLKKRKTCKDLDIYKVLESYNSRQKDRYSSKTQFDKIQALWSLKKHPISKDKLKQEELYQFKKNQLFDIKREKVPQMFSCSNRISQVQEDPSIFSSSINKTLQQTRTKDLFEVSHVQKQQIRESQYNYQDSTIKNNQLSQVLQSLSNSGEKKSRNKNIFLVTKVSKDTQISEEGSTDTWSSLRPLRQLQQVQISQDEFKQFLAWKKQQQFQTQTQLAQLNQNNSKISRKNSIDSIFNMDQDIDQNFSLQSRKDSAQTNFTSESYDNHSKKLDLMYQQSSSDSCLDVTSFIADEENEYINENQYRDQEMSDVSQYLSESSKERYSYYQEPLNDYNLKINQGQYFQTGEQCALDCQYSYEIDCEKIQMMEYQVKRHNSVHQSSNQRNKQNNQLNQFYQDSFDFQHEI</sequence>
<dbReference type="Gene3D" id="1.10.10.60">
    <property type="entry name" value="Homeodomain-like"/>
    <property type="match status" value="1"/>
</dbReference>
<evidence type="ECO:0000259" key="4">
    <source>
        <dbReference type="PROSITE" id="PS50090"/>
    </source>
</evidence>